<dbReference type="AlphaFoldDB" id="A0A0F8ZMW8"/>
<protein>
    <recommendedName>
        <fullName evidence="2">DDH domain-containing protein</fullName>
    </recommendedName>
</protein>
<dbReference type="InterPro" id="IPR001667">
    <property type="entry name" value="DDH_dom"/>
</dbReference>
<dbReference type="Gene3D" id="3.90.1640.30">
    <property type="match status" value="1"/>
</dbReference>
<sequence>MGILIIGDTDIDGTGAATIIRWYYQSKYLFPQLRPKIKVWFPERTVLNERFADATWVRSVFHDNDLIYLCDTGPNSEEGNRNLGEILAPKTIYFDHHQSNYDRQEKYIKNFKGFYVKEGARCTAKITFDTFLKEFDVPHSFLATRRYRRFVRIKEFAQLINDIDLWIRKYPRSTELNDVVNALGPMRAYEEFNKICLTPGTNTEVTKDAIAAVRHKKKASLELGQATLVKHRNYKVPFYTAIINGFRTEVASELVHPKGMIACYNLDANTISFRIGSDYSGMKYSRNTTLSCLDFAEIFGGGGHPYAAGISPSEAFKVLKVMSKEMGRFLLEEEKNDRESKRGSRSSTKRDKNRDYSGSSERDFNKS</sequence>
<feature type="region of interest" description="Disordered" evidence="1">
    <location>
        <begin position="332"/>
        <end position="367"/>
    </location>
</feature>
<comment type="caution">
    <text evidence="3">The sequence shown here is derived from an EMBL/GenBank/DDBJ whole genome shotgun (WGS) entry which is preliminary data.</text>
</comment>
<evidence type="ECO:0000256" key="1">
    <source>
        <dbReference type="SAM" id="MobiDB-lite"/>
    </source>
</evidence>
<dbReference type="PANTHER" id="PTHR42146">
    <property type="entry name" value="3',5'-CYCLIC-NUCLEOTIDE PHOSPHODIESTERASE"/>
    <property type="match status" value="1"/>
</dbReference>
<dbReference type="PANTHER" id="PTHR42146:SF1">
    <property type="entry name" value="OLIGORIBONUCLEASE NRNB"/>
    <property type="match status" value="1"/>
</dbReference>
<dbReference type="Pfam" id="PF01368">
    <property type="entry name" value="DHH"/>
    <property type="match status" value="1"/>
</dbReference>
<gene>
    <name evidence="3" type="ORF">LCGC14_2675320</name>
</gene>
<proteinExistence type="predicted"/>
<accession>A0A0F8ZMW8</accession>
<organism evidence="3">
    <name type="scientific">marine sediment metagenome</name>
    <dbReference type="NCBI Taxonomy" id="412755"/>
    <lineage>
        <taxon>unclassified sequences</taxon>
        <taxon>metagenomes</taxon>
        <taxon>ecological metagenomes</taxon>
    </lineage>
</organism>
<evidence type="ECO:0000313" key="3">
    <source>
        <dbReference type="EMBL" id="KKK95188.1"/>
    </source>
</evidence>
<evidence type="ECO:0000259" key="2">
    <source>
        <dbReference type="Pfam" id="PF01368"/>
    </source>
</evidence>
<dbReference type="InterPro" id="IPR052968">
    <property type="entry name" value="Nucleotide_metab_enz"/>
</dbReference>
<dbReference type="InterPro" id="IPR038763">
    <property type="entry name" value="DHH_sf"/>
</dbReference>
<dbReference type="SUPFAM" id="SSF64182">
    <property type="entry name" value="DHH phosphoesterases"/>
    <property type="match status" value="1"/>
</dbReference>
<name>A0A0F8ZMW8_9ZZZZ</name>
<reference evidence="3" key="1">
    <citation type="journal article" date="2015" name="Nature">
        <title>Complex archaea that bridge the gap between prokaryotes and eukaryotes.</title>
        <authorList>
            <person name="Spang A."/>
            <person name="Saw J.H."/>
            <person name="Jorgensen S.L."/>
            <person name="Zaremba-Niedzwiedzka K."/>
            <person name="Martijn J."/>
            <person name="Lind A.E."/>
            <person name="van Eijk R."/>
            <person name="Schleper C."/>
            <person name="Guy L."/>
            <person name="Ettema T.J."/>
        </authorList>
    </citation>
    <scope>NUCLEOTIDE SEQUENCE</scope>
</reference>
<feature type="domain" description="DDH" evidence="2">
    <location>
        <begin position="3"/>
        <end position="132"/>
    </location>
</feature>
<dbReference type="EMBL" id="LAZR01047018">
    <property type="protein sequence ID" value="KKK95188.1"/>
    <property type="molecule type" value="Genomic_DNA"/>
</dbReference>